<proteinExistence type="predicted"/>
<dbReference type="AlphaFoldDB" id="A0A1W1E9K9"/>
<protein>
    <recommendedName>
        <fullName evidence="2">HPt domain-containing protein</fullName>
    </recommendedName>
</protein>
<dbReference type="EMBL" id="FPIB01000017">
    <property type="protein sequence ID" value="SFV90610.1"/>
    <property type="molecule type" value="Genomic_DNA"/>
</dbReference>
<organism evidence="1">
    <name type="scientific">hydrothermal vent metagenome</name>
    <dbReference type="NCBI Taxonomy" id="652676"/>
    <lineage>
        <taxon>unclassified sequences</taxon>
        <taxon>metagenomes</taxon>
        <taxon>ecological metagenomes</taxon>
    </lineage>
</organism>
<accession>A0A1W1E9K9</accession>
<evidence type="ECO:0008006" key="2">
    <source>
        <dbReference type="Google" id="ProtNLM"/>
    </source>
</evidence>
<name>A0A1W1E9K9_9ZZZZ</name>
<sequence length="100" mass="11701">MQKLLEETKEKAYIFLREFGFEEDELEPVINKGLKELEESLVDLLKLINSESIEYTYVDTALHDLKGLLFQLGNHNAANKVELLRHVKSIDEIKNWIENL</sequence>
<evidence type="ECO:0000313" key="1">
    <source>
        <dbReference type="EMBL" id="SFV90610.1"/>
    </source>
</evidence>
<reference evidence="1" key="1">
    <citation type="submission" date="2016-10" db="EMBL/GenBank/DDBJ databases">
        <authorList>
            <person name="de Groot N.N."/>
        </authorList>
    </citation>
    <scope>NUCLEOTIDE SEQUENCE</scope>
</reference>
<gene>
    <name evidence="1" type="ORF">MNB_SV-4-937</name>
</gene>